<dbReference type="Proteomes" id="UP001652660">
    <property type="component" value="Chromosome 8e"/>
</dbReference>
<dbReference type="OrthoDB" id="770241at2759"/>
<dbReference type="PANTHER" id="PTHR37763">
    <property type="entry name" value="EXOSOME COMPLEX EXONUCLEASE"/>
    <property type="match status" value="1"/>
</dbReference>
<evidence type="ECO:0000313" key="1">
    <source>
        <dbReference type="Proteomes" id="UP001652660"/>
    </source>
</evidence>
<protein>
    <submittedName>
        <fullName evidence="2">Uncharacterized protein</fullName>
    </submittedName>
</protein>
<evidence type="ECO:0000313" key="2">
    <source>
        <dbReference type="RefSeq" id="XP_027081040.2"/>
    </source>
</evidence>
<gene>
    <name evidence="2" type="primary">LOC113703761</name>
</gene>
<keyword evidence="1" id="KW-1185">Reference proteome</keyword>
<sequence length="431" mass="49604">MMAYKQAENLLYKSSKFLRTKQNRITHLRFLSHGCSEESHEQELFPAEWYENTFLRLKKLAQSLKHVDLIDGRLVKVNEDARVFDRKLEEKMLAFKSLARDYIGCPAMQETMRTNVVKTFGDPQCALPMYFGKSSERGPLTLNSLTKISDILNVSAQQRKLVRLTVCPQVTQHQIWAGALEEVLNELRSEIDYRIQECPRKEIKMAQQIVASCLKFLTAAISYDPESTSWMRIAPTKVAKSSDHHKWEDVLEMVIDLVNCLNDQEEFVLHVKKLESMKEGLYQIRDILIDKSIGYKESRHQESLVRKKLTKTLGHPSRCLFTLLLYYLYGSVLDIEVEVRGGCYPIEGQNQFCSFMGKILTSNEENMVWGGVKQLDRALGLFKFVWETAGMKGDLKLQGHLWCIGAESRTVTYKGNTFLLHGINYLPNGLD</sequence>
<dbReference type="RefSeq" id="XP_027081040.2">
    <property type="nucleotide sequence ID" value="XM_027225239.2"/>
</dbReference>
<accession>A0A6P6TSB7</accession>
<dbReference type="PANTHER" id="PTHR37763:SF1">
    <property type="entry name" value="EXOSOME COMPLEX EXONUCLEASE"/>
    <property type="match status" value="1"/>
</dbReference>
<reference evidence="2" key="2">
    <citation type="submission" date="2025-08" db="UniProtKB">
        <authorList>
            <consortium name="RefSeq"/>
        </authorList>
    </citation>
    <scope>IDENTIFICATION</scope>
    <source>
        <tissue evidence="2">Leaves</tissue>
    </source>
</reference>
<proteinExistence type="predicted"/>
<dbReference type="AlphaFoldDB" id="A0A6P6TSB7"/>
<dbReference type="GeneID" id="113703761"/>
<organism evidence="1 2">
    <name type="scientific">Coffea arabica</name>
    <name type="common">Arabian coffee</name>
    <dbReference type="NCBI Taxonomy" id="13443"/>
    <lineage>
        <taxon>Eukaryota</taxon>
        <taxon>Viridiplantae</taxon>
        <taxon>Streptophyta</taxon>
        <taxon>Embryophyta</taxon>
        <taxon>Tracheophyta</taxon>
        <taxon>Spermatophyta</taxon>
        <taxon>Magnoliopsida</taxon>
        <taxon>eudicotyledons</taxon>
        <taxon>Gunneridae</taxon>
        <taxon>Pentapetalae</taxon>
        <taxon>asterids</taxon>
        <taxon>lamiids</taxon>
        <taxon>Gentianales</taxon>
        <taxon>Rubiaceae</taxon>
        <taxon>Ixoroideae</taxon>
        <taxon>Gardenieae complex</taxon>
        <taxon>Bertiereae - Coffeeae clade</taxon>
        <taxon>Coffeeae</taxon>
        <taxon>Coffea</taxon>
    </lineage>
</organism>
<reference evidence="1" key="1">
    <citation type="journal article" date="2025" name="Foods">
        <title>Unveiling the Microbial Signatures of Arabica Coffee Cherries: Insights into Ripeness Specific Diversity, Functional Traits, and Implications for Quality and Safety.</title>
        <authorList>
            <consortium name="RefSeq"/>
            <person name="Tenea G.N."/>
            <person name="Cifuentes V."/>
            <person name="Reyes P."/>
            <person name="Cevallos-Vallejos M."/>
        </authorList>
    </citation>
    <scope>NUCLEOTIDE SEQUENCE [LARGE SCALE GENOMIC DNA]</scope>
</reference>
<name>A0A6P6TSB7_COFAR</name>